<proteinExistence type="predicted"/>
<dbReference type="Proteomes" id="UP000006727">
    <property type="component" value="Chromosome 5"/>
</dbReference>
<accession>A0A2K1KI05</accession>
<evidence type="ECO:0000313" key="3">
    <source>
        <dbReference type="Proteomes" id="UP000006727"/>
    </source>
</evidence>
<evidence type="ECO:0000313" key="2">
    <source>
        <dbReference type="EnsemblPlants" id="PAC:32952883.CDS.1"/>
    </source>
</evidence>
<reference evidence="1 3" key="2">
    <citation type="journal article" date="2018" name="Plant J.">
        <title>The Physcomitrella patens chromosome-scale assembly reveals moss genome structure and evolution.</title>
        <authorList>
            <person name="Lang D."/>
            <person name="Ullrich K.K."/>
            <person name="Murat F."/>
            <person name="Fuchs J."/>
            <person name="Jenkins J."/>
            <person name="Haas F.B."/>
            <person name="Piednoel M."/>
            <person name="Gundlach H."/>
            <person name="Van Bel M."/>
            <person name="Meyberg R."/>
            <person name="Vives C."/>
            <person name="Morata J."/>
            <person name="Symeonidi A."/>
            <person name="Hiss M."/>
            <person name="Muchero W."/>
            <person name="Kamisugi Y."/>
            <person name="Saleh O."/>
            <person name="Blanc G."/>
            <person name="Decker E.L."/>
            <person name="van Gessel N."/>
            <person name="Grimwood J."/>
            <person name="Hayes R.D."/>
            <person name="Graham S.W."/>
            <person name="Gunter L.E."/>
            <person name="McDaniel S.F."/>
            <person name="Hoernstein S.N.W."/>
            <person name="Larsson A."/>
            <person name="Li F.W."/>
            <person name="Perroud P.F."/>
            <person name="Phillips J."/>
            <person name="Ranjan P."/>
            <person name="Rokshar D.S."/>
            <person name="Rothfels C.J."/>
            <person name="Schneider L."/>
            <person name="Shu S."/>
            <person name="Stevenson D.W."/>
            <person name="Thummler F."/>
            <person name="Tillich M."/>
            <person name="Villarreal Aguilar J.C."/>
            <person name="Widiez T."/>
            <person name="Wong G.K."/>
            <person name="Wymore A."/>
            <person name="Zhang Y."/>
            <person name="Zimmer A.D."/>
            <person name="Quatrano R.S."/>
            <person name="Mayer K.F.X."/>
            <person name="Goodstein D."/>
            <person name="Casacuberta J.M."/>
            <person name="Vandepoele K."/>
            <person name="Reski R."/>
            <person name="Cuming A.C."/>
            <person name="Tuskan G.A."/>
            <person name="Maumus F."/>
            <person name="Salse J."/>
            <person name="Schmutz J."/>
            <person name="Rensing S.A."/>
        </authorList>
    </citation>
    <scope>NUCLEOTIDE SEQUENCE [LARGE SCALE GENOMIC DNA]</scope>
    <source>
        <strain evidence="2 3">cv. Gransden 2004</strain>
    </source>
</reference>
<gene>
    <name evidence="1" type="ORF">PHYPA_007082</name>
</gene>
<dbReference type="Gramene" id="Pp3c5_1390V3.1">
    <property type="protein sequence ID" value="PAC:32952883.CDS.1"/>
    <property type="gene ID" value="Pp3c5_1390"/>
</dbReference>
<dbReference type="InParanoid" id="A0A2K1KI05"/>
<reference evidence="2" key="3">
    <citation type="submission" date="2020-12" db="UniProtKB">
        <authorList>
            <consortium name="EnsemblPlants"/>
        </authorList>
    </citation>
    <scope>IDENTIFICATION</scope>
</reference>
<organism evidence="1">
    <name type="scientific">Physcomitrium patens</name>
    <name type="common">Spreading-leaved earth moss</name>
    <name type="synonym">Physcomitrella patens</name>
    <dbReference type="NCBI Taxonomy" id="3218"/>
    <lineage>
        <taxon>Eukaryota</taxon>
        <taxon>Viridiplantae</taxon>
        <taxon>Streptophyta</taxon>
        <taxon>Embryophyta</taxon>
        <taxon>Bryophyta</taxon>
        <taxon>Bryophytina</taxon>
        <taxon>Bryopsida</taxon>
        <taxon>Funariidae</taxon>
        <taxon>Funariales</taxon>
        <taxon>Funariaceae</taxon>
        <taxon>Physcomitrium</taxon>
    </lineage>
</organism>
<evidence type="ECO:0000313" key="1">
    <source>
        <dbReference type="EMBL" id="PNR53407.1"/>
    </source>
</evidence>
<name>A0A2K1KI05_PHYPA</name>
<keyword evidence="3" id="KW-1185">Reference proteome</keyword>
<dbReference type="EnsemblPlants" id="Pp3c5_1390V3.1">
    <property type="protein sequence ID" value="PAC:32952883.CDS.1"/>
    <property type="gene ID" value="Pp3c5_1390"/>
</dbReference>
<dbReference type="EMBL" id="ABEU02000005">
    <property type="protein sequence ID" value="PNR53407.1"/>
    <property type="molecule type" value="Genomic_DNA"/>
</dbReference>
<dbReference type="AlphaFoldDB" id="A0A2K1KI05"/>
<sequence>MDFQVFLVRLGPKGCRGNRLLQIHDHGISLVLLLANNPMATEYSFKPIAKVTASSNSPTRLSVEI</sequence>
<protein>
    <submittedName>
        <fullName evidence="1 2">Uncharacterized protein</fullName>
    </submittedName>
</protein>
<reference evidence="1 3" key="1">
    <citation type="journal article" date="2008" name="Science">
        <title>The Physcomitrella genome reveals evolutionary insights into the conquest of land by plants.</title>
        <authorList>
            <person name="Rensing S."/>
            <person name="Lang D."/>
            <person name="Zimmer A."/>
            <person name="Terry A."/>
            <person name="Salamov A."/>
            <person name="Shapiro H."/>
            <person name="Nishiyama T."/>
            <person name="Perroud P.-F."/>
            <person name="Lindquist E."/>
            <person name="Kamisugi Y."/>
            <person name="Tanahashi T."/>
            <person name="Sakakibara K."/>
            <person name="Fujita T."/>
            <person name="Oishi K."/>
            <person name="Shin-I T."/>
            <person name="Kuroki Y."/>
            <person name="Toyoda A."/>
            <person name="Suzuki Y."/>
            <person name="Hashimoto A."/>
            <person name="Yamaguchi K."/>
            <person name="Sugano A."/>
            <person name="Kohara Y."/>
            <person name="Fujiyama A."/>
            <person name="Anterola A."/>
            <person name="Aoki S."/>
            <person name="Ashton N."/>
            <person name="Barbazuk W.B."/>
            <person name="Barker E."/>
            <person name="Bennetzen J."/>
            <person name="Bezanilla M."/>
            <person name="Blankenship R."/>
            <person name="Cho S.H."/>
            <person name="Dutcher S."/>
            <person name="Estelle M."/>
            <person name="Fawcett J.A."/>
            <person name="Gundlach H."/>
            <person name="Hanada K."/>
            <person name="Heyl A."/>
            <person name="Hicks K.A."/>
            <person name="Hugh J."/>
            <person name="Lohr M."/>
            <person name="Mayer K."/>
            <person name="Melkozernov A."/>
            <person name="Murata T."/>
            <person name="Nelson D."/>
            <person name="Pils B."/>
            <person name="Prigge M."/>
            <person name="Reiss B."/>
            <person name="Renner T."/>
            <person name="Rombauts S."/>
            <person name="Rushton P."/>
            <person name="Sanderfoot A."/>
            <person name="Schween G."/>
            <person name="Shiu S.-H."/>
            <person name="Stueber K."/>
            <person name="Theodoulou F.L."/>
            <person name="Tu H."/>
            <person name="Van de Peer Y."/>
            <person name="Verrier P.J."/>
            <person name="Waters E."/>
            <person name="Wood A."/>
            <person name="Yang L."/>
            <person name="Cove D."/>
            <person name="Cuming A."/>
            <person name="Hasebe M."/>
            <person name="Lucas S."/>
            <person name="Mishler D.B."/>
            <person name="Reski R."/>
            <person name="Grigoriev I."/>
            <person name="Quatrano R.S."/>
            <person name="Boore J.L."/>
        </authorList>
    </citation>
    <scope>NUCLEOTIDE SEQUENCE [LARGE SCALE GENOMIC DNA]</scope>
    <source>
        <strain evidence="2 3">cv. Gransden 2004</strain>
    </source>
</reference>